<dbReference type="AlphaFoldDB" id="A0A3M6U1E2"/>
<proteinExistence type="predicted"/>
<dbReference type="PANTHER" id="PTHR33995">
    <property type="entry name" value="PROTEIN CBG18546"/>
    <property type="match status" value="1"/>
</dbReference>
<keyword evidence="1" id="KW-0472">Membrane</keyword>
<comment type="caution">
    <text evidence="2">The sequence shown here is derived from an EMBL/GenBank/DDBJ whole genome shotgun (WGS) entry which is preliminary data.</text>
</comment>
<feature type="transmembrane region" description="Helical" evidence="1">
    <location>
        <begin position="7"/>
        <end position="24"/>
    </location>
</feature>
<dbReference type="OrthoDB" id="5977230at2759"/>
<dbReference type="EMBL" id="RCHS01002416">
    <property type="protein sequence ID" value="RMX47431.1"/>
    <property type="molecule type" value="Genomic_DNA"/>
</dbReference>
<evidence type="ECO:0000313" key="2">
    <source>
        <dbReference type="EMBL" id="RMX47431.1"/>
    </source>
</evidence>
<evidence type="ECO:0000256" key="1">
    <source>
        <dbReference type="SAM" id="Phobius"/>
    </source>
</evidence>
<name>A0A3M6U1E2_POCDA</name>
<protein>
    <submittedName>
        <fullName evidence="2">Uncharacterized protein</fullName>
    </submittedName>
</protein>
<dbReference type="SUPFAM" id="SSF57501">
    <property type="entry name" value="Cystine-knot cytokines"/>
    <property type="match status" value="1"/>
</dbReference>
<gene>
    <name evidence="2" type="ORF">pdam_00002169</name>
</gene>
<keyword evidence="1" id="KW-1133">Transmembrane helix</keyword>
<reference evidence="2 3" key="1">
    <citation type="journal article" date="2018" name="Sci. Rep.">
        <title>Comparative analysis of the Pocillopora damicornis genome highlights role of immune system in coral evolution.</title>
        <authorList>
            <person name="Cunning R."/>
            <person name="Bay R.A."/>
            <person name="Gillette P."/>
            <person name="Baker A.C."/>
            <person name="Traylor-Knowles N."/>
        </authorList>
    </citation>
    <scope>NUCLEOTIDE SEQUENCE [LARGE SCALE GENOMIC DNA]</scope>
    <source>
        <strain evidence="2">RSMAS</strain>
        <tissue evidence="2">Whole animal</tissue>
    </source>
</reference>
<keyword evidence="3" id="KW-1185">Reference proteome</keyword>
<evidence type="ECO:0000313" key="3">
    <source>
        <dbReference type="Proteomes" id="UP000275408"/>
    </source>
</evidence>
<accession>A0A3M6U1E2</accession>
<sequence>MRPKVEIVYSFSLITFFLCTHGFVNDLSKRHPTRVVQYRGDQAISRPCNESISNDSNLGGKKLILCMVPTEEELREQLKSIGGLNKYYAAVTEREAENFTNLLPGPQPPVTNGEEKPFLIIWNHFKSSLSRNRKEFSRKKTYLSRNRKAVSHNEVFENNIVSSKKVRCDYRGGRTETGMIRLCTECQRVSKLSSSRFPRYINEVACDEETPSRKRDKLCCNMEHGMCIQRFILIDFLVSTGKYVEVDSPNPQLYFKAFKQVWEPYTQKIRSCCDFQLW</sequence>
<dbReference type="InterPro" id="IPR029034">
    <property type="entry name" value="Cystine-knot_cytokine"/>
</dbReference>
<dbReference type="PANTHER" id="PTHR33995:SF7">
    <property type="entry name" value="BURSICON SUBUNIT ALPHA-RELATED"/>
    <property type="match status" value="1"/>
</dbReference>
<keyword evidence="1" id="KW-0812">Transmembrane</keyword>
<dbReference type="Proteomes" id="UP000275408">
    <property type="component" value="Unassembled WGS sequence"/>
</dbReference>
<organism evidence="2 3">
    <name type="scientific">Pocillopora damicornis</name>
    <name type="common">Cauliflower coral</name>
    <name type="synonym">Millepora damicornis</name>
    <dbReference type="NCBI Taxonomy" id="46731"/>
    <lineage>
        <taxon>Eukaryota</taxon>
        <taxon>Metazoa</taxon>
        <taxon>Cnidaria</taxon>
        <taxon>Anthozoa</taxon>
        <taxon>Hexacorallia</taxon>
        <taxon>Scleractinia</taxon>
        <taxon>Astrocoeniina</taxon>
        <taxon>Pocilloporidae</taxon>
        <taxon>Pocillopora</taxon>
    </lineage>
</organism>